<dbReference type="SMART" id="SM00823">
    <property type="entry name" value="PKS_PP"/>
    <property type="match status" value="2"/>
</dbReference>
<accession>B1GYG6</accession>
<dbReference type="NCBIfam" id="TIGR01733">
    <property type="entry name" value="AA-adenyl-dom"/>
    <property type="match status" value="1"/>
</dbReference>
<dbReference type="InterPro" id="IPR044894">
    <property type="entry name" value="TubC_N_sf"/>
</dbReference>
<dbReference type="SUPFAM" id="SSF52777">
    <property type="entry name" value="CoA-dependent acyltransferases"/>
    <property type="match status" value="2"/>
</dbReference>
<dbReference type="Pfam" id="PF00501">
    <property type="entry name" value="AMP-binding"/>
    <property type="match status" value="1"/>
</dbReference>
<feature type="domain" description="Ketosynthase family 3 (KS3)" evidence="12">
    <location>
        <begin position="1541"/>
        <end position="1963"/>
    </location>
</feature>
<dbReference type="Gene3D" id="3.30.559.30">
    <property type="entry name" value="Nonribosomal peptide synthetase, condensation domain"/>
    <property type="match status" value="1"/>
</dbReference>
<dbReference type="InterPro" id="IPR013217">
    <property type="entry name" value="Methyltransf_12"/>
</dbReference>
<dbReference type="EMBL" id="AM946600">
    <property type="protein sequence ID" value="CAQ18839.1"/>
    <property type="molecule type" value="Genomic_DNA"/>
</dbReference>
<dbReference type="SMART" id="SM00825">
    <property type="entry name" value="PKS_KS"/>
    <property type="match status" value="1"/>
</dbReference>
<reference evidence="14" key="1">
    <citation type="submission" date="2008-03" db="EMBL/GenBank/DDBJ databases">
        <title>Production of the highly antifungal isochromanone ajudazols in Chondromyces crocatus Cmc5: biosynthetic machinery and cytochrome P450 tailoring modifications.</title>
        <authorList>
            <person name="Buntin K."/>
            <person name="Rachid S."/>
            <person name="Scharfe M."/>
            <person name="Bloecker H."/>
            <person name="Weissman K.J."/>
            <person name="Mueller R."/>
        </authorList>
    </citation>
    <scope>NUCLEOTIDE SEQUENCE</scope>
    <source>
        <strain evidence="14">Cmc5</strain>
    </source>
</reference>
<keyword evidence="6" id="KW-0276">Fatty acid metabolism</keyword>
<dbReference type="PROSITE" id="PS00012">
    <property type="entry name" value="PHOSPHOPANTETHEINE"/>
    <property type="match status" value="2"/>
</dbReference>
<dbReference type="Gene3D" id="1.10.1200.10">
    <property type="entry name" value="ACP-like"/>
    <property type="match status" value="2"/>
</dbReference>
<dbReference type="FunFam" id="3.40.50.12780:FF:000012">
    <property type="entry name" value="Non-ribosomal peptide synthetase"/>
    <property type="match status" value="1"/>
</dbReference>
<dbReference type="FunFam" id="3.40.47.10:FF:000042">
    <property type="entry name" value="Polyketide synthase Pks13"/>
    <property type="match status" value="1"/>
</dbReference>
<reference evidence="13 15" key="2">
    <citation type="submission" date="2015-07" db="EMBL/GenBank/DDBJ databases">
        <title>Genome analysis of myxobacterium Chondromyces crocatus Cm c5 reveals a high potential for natural compound synthesis and the genetic basis for the loss of fruiting body formation.</title>
        <authorList>
            <person name="Zaburannyi N."/>
            <person name="Bunk B."/>
            <person name="Maier J."/>
            <person name="Overmann J."/>
            <person name="Mueller R."/>
        </authorList>
    </citation>
    <scope>NUCLEOTIDE SEQUENCE [LARGE SCALE GENOMIC DNA]</scope>
    <source>
        <strain evidence="13 15">Cm c5</strain>
    </source>
</reference>
<dbReference type="InterPro" id="IPR032821">
    <property type="entry name" value="PKS_assoc"/>
</dbReference>
<dbReference type="GO" id="GO:0009403">
    <property type="term" value="P:toxin biosynthetic process"/>
    <property type="evidence" value="ECO:0007669"/>
    <property type="project" value="UniProtKB-ARBA"/>
</dbReference>
<evidence type="ECO:0000313" key="13">
    <source>
        <dbReference type="EMBL" id="AKT41320.1"/>
    </source>
</evidence>
<keyword evidence="4" id="KW-0808">Transferase</keyword>
<dbReference type="Gene3D" id="3.30.559.10">
    <property type="entry name" value="Chloramphenicol acetyltransferase-like domain"/>
    <property type="match status" value="1"/>
</dbReference>
<protein>
    <submittedName>
        <fullName evidence="14">Hybrid polyketide synthase/nonribosomal polypetide synthetase</fullName>
    </submittedName>
</protein>
<feature type="region of interest" description="Disordered" evidence="10">
    <location>
        <begin position="3069"/>
        <end position="3104"/>
    </location>
</feature>
<dbReference type="Pfam" id="PF16197">
    <property type="entry name" value="KAsynt_C_assoc"/>
    <property type="match status" value="1"/>
</dbReference>
<evidence type="ECO:0000256" key="3">
    <source>
        <dbReference type="ARBA" id="ARBA00022553"/>
    </source>
</evidence>
<dbReference type="EMBL" id="CP012159">
    <property type="protein sequence ID" value="AKT41320.1"/>
    <property type="molecule type" value="Genomic_DNA"/>
</dbReference>
<dbReference type="InterPro" id="IPR001242">
    <property type="entry name" value="Condensation_dom"/>
</dbReference>
<dbReference type="FunFam" id="2.30.38.10:FF:000001">
    <property type="entry name" value="Non-ribosomal peptide synthetase PvdI"/>
    <property type="match status" value="1"/>
</dbReference>
<keyword evidence="3" id="KW-0597">Phosphoprotein</keyword>
<dbReference type="SUPFAM" id="SSF56801">
    <property type="entry name" value="Acetyl-CoA synthetase-like"/>
    <property type="match status" value="1"/>
</dbReference>
<dbReference type="CDD" id="cd00833">
    <property type="entry name" value="PKS"/>
    <property type="match status" value="1"/>
</dbReference>
<dbReference type="Pfam" id="PF00550">
    <property type="entry name" value="PP-binding"/>
    <property type="match status" value="2"/>
</dbReference>
<dbReference type="PANTHER" id="PTHR43775">
    <property type="entry name" value="FATTY ACID SYNTHASE"/>
    <property type="match status" value="1"/>
</dbReference>
<evidence type="ECO:0000256" key="1">
    <source>
        <dbReference type="ARBA" id="ARBA00001957"/>
    </source>
</evidence>
<feature type="compositionally biased region" description="Low complexity" evidence="10">
    <location>
        <begin position="1517"/>
        <end position="1527"/>
    </location>
</feature>
<dbReference type="InterPro" id="IPR050091">
    <property type="entry name" value="PKS_NRPS_Biosynth_Enz"/>
</dbReference>
<comment type="similarity">
    <text evidence="9">In the C-terminal section; belongs to the NRP synthetase family.</text>
</comment>
<evidence type="ECO:0000256" key="4">
    <source>
        <dbReference type="ARBA" id="ARBA00022679"/>
    </source>
</evidence>
<dbReference type="Gene3D" id="3.40.47.10">
    <property type="match status" value="1"/>
</dbReference>
<dbReference type="Pfam" id="PF18563">
    <property type="entry name" value="TubC_N"/>
    <property type="match status" value="1"/>
</dbReference>
<dbReference type="PATRIC" id="fig|52.7.peg.6075"/>
<feature type="compositionally biased region" description="Polar residues" evidence="10">
    <location>
        <begin position="3085"/>
        <end position="3094"/>
    </location>
</feature>
<keyword evidence="8" id="KW-0511">Multifunctional enzyme</keyword>
<dbReference type="PROSITE" id="PS50075">
    <property type="entry name" value="CARRIER"/>
    <property type="match status" value="2"/>
</dbReference>
<dbReference type="STRING" id="52.CMC5_054940"/>
<dbReference type="InterPro" id="IPR041464">
    <property type="entry name" value="TubC_N"/>
</dbReference>
<keyword evidence="7" id="KW-0443">Lipid metabolism</keyword>
<evidence type="ECO:0000259" key="12">
    <source>
        <dbReference type="PROSITE" id="PS52004"/>
    </source>
</evidence>
<dbReference type="OrthoDB" id="9757540at2"/>
<dbReference type="SUPFAM" id="SSF47336">
    <property type="entry name" value="ACP-like"/>
    <property type="match status" value="2"/>
</dbReference>
<dbReference type="PANTHER" id="PTHR43775:SF37">
    <property type="entry name" value="SI:DKEY-61P9.11"/>
    <property type="match status" value="1"/>
</dbReference>
<dbReference type="Pfam" id="PF02801">
    <property type="entry name" value="Ketoacyl-synt_C"/>
    <property type="match status" value="1"/>
</dbReference>
<dbReference type="InterPro" id="IPR045851">
    <property type="entry name" value="AMP-bd_C_sf"/>
</dbReference>
<dbReference type="Pfam" id="PF00698">
    <property type="entry name" value="Acyl_transf_1"/>
    <property type="match status" value="1"/>
</dbReference>
<evidence type="ECO:0000313" key="15">
    <source>
        <dbReference type="Proteomes" id="UP000067626"/>
    </source>
</evidence>
<dbReference type="InterPro" id="IPR029063">
    <property type="entry name" value="SAM-dependent_MTases_sf"/>
</dbReference>
<dbReference type="SUPFAM" id="SSF51735">
    <property type="entry name" value="NAD(P)-binding Rossmann-fold domains"/>
    <property type="match status" value="2"/>
</dbReference>
<dbReference type="PROSITE" id="PS52004">
    <property type="entry name" value="KS3_2"/>
    <property type="match status" value="1"/>
</dbReference>
<dbReference type="SMART" id="SM01294">
    <property type="entry name" value="PKS_PP_betabranch"/>
    <property type="match status" value="1"/>
</dbReference>
<dbReference type="InterPro" id="IPR023213">
    <property type="entry name" value="CAT-like_dom_sf"/>
</dbReference>
<dbReference type="Pfam" id="PF00109">
    <property type="entry name" value="ketoacyl-synt"/>
    <property type="match status" value="1"/>
</dbReference>
<evidence type="ECO:0000256" key="9">
    <source>
        <dbReference type="ARBA" id="ARBA00029443"/>
    </source>
</evidence>
<dbReference type="Pfam" id="PF08659">
    <property type="entry name" value="KR"/>
    <property type="match status" value="1"/>
</dbReference>
<dbReference type="InterPro" id="IPR009081">
    <property type="entry name" value="PP-bd_ACP"/>
</dbReference>
<dbReference type="SMART" id="SM00827">
    <property type="entry name" value="PKS_AT"/>
    <property type="match status" value="1"/>
</dbReference>
<gene>
    <name evidence="14" type="primary">ajuL</name>
    <name evidence="13" type="ORF">CMC5_054940</name>
</gene>
<dbReference type="GO" id="GO:0004312">
    <property type="term" value="F:fatty acid synthase activity"/>
    <property type="evidence" value="ECO:0007669"/>
    <property type="project" value="TreeGrafter"/>
</dbReference>
<dbReference type="InterPro" id="IPR016039">
    <property type="entry name" value="Thiolase-like"/>
</dbReference>
<dbReference type="Gene3D" id="3.30.300.30">
    <property type="match status" value="2"/>
</dbReference>
<dbReference type="InterPro" id="IPR014031">
    <property type="entry name" value="Ketoacyl_synth_C"/>
</dbReference>
<dbReference type="Pfam" id="PF00668">
    <property type="entry name" value="Condensation"/>
    <property type="match status" value="1"/>
</dbReference>
<dbReference type="GO" id="GO:0005886">
    <property type="term" value="C:plasma membrane"/>
    <property type="evidence" value="ECO:0007669"/>
    <property type="project" value="TreeGrafter"/>
</dbReference>
<evidence type="ECO:0000256" key="8">
    <source>
        <dbReference type="ARBA" id="ARBA00023268"/>
    </source>
</evidence>
<feature type="region of interest" description="Disordered" evidence="10">
    <location>
        <begin position="1516"/>
        <end position="1536"/>
    </location>
</feature>
<evidence type="ECO:0000256" key="6">
    <source>
        <dbReference type="ARBA" id="ARBA00022832"/>
    </source>
</evidence>
<feature type="domain" description="Carrier" evidence="11">
    <location>
        <begin position="2982"/>
        <end position="3057"/>
    </location>
</feature>
<dbReference type="Pfam" id="PF08242">
    <property type="entry name" value="Methyltransf_12"/>
    <property type="match status" value="1"/>
</dbReference>
<evidence type="ECO:0000259" key="11">
    <source>
        <dbReference type="PROSITE" id="PS50075"/>
    </source>
</evidence>
<dbReference type="InterPro" id="IPR036291">
    <property type="entry name" value="NAD(P)-bd_dom_sf"/>
</dbReference>
<dbReference type="SUPFAM" id="SSF53335">
    <property type="entry name" value="S-adenosyl-L-methionine-dependent methyltransferases"/>
    <property type="match status" value="1"/>
</dbReference>
<dbReference type="Gene3D" id="3.40.50.150">
    <property type="entry name" value="Vaccinia Virus protein VP39"/>
    <property type="match status" value="1"/>
</dbReference>
<dbReference type="FunFam" id="3.40.366.10:FF:000002">
    <property type="entry name" value="Probable polyketide synthase 2"/>
    <property type="match status" value="1"/>
</dbReference>
<dbReference type="Gene3D" id="3.40.50.980">
    <property type="match status" value="2"/>
</dbReference>
<dbReference type="PROSITE" id="PS00455">
    <property type="entry name" value="AMP_BINDING"/>
    <property type="match status" value="1"/>
</dbReference>
<dbReference type="InterPro" id="IPR020806">
    <property type="entry name" value="PKS_PP-bd"/>
</dbReference>
<dbReference type="SUPFAM" id="SSF53901">
    <property type="entry name" value="Thiolase-like"/>
    <property type="match status" value="1"/>
</dbReference>
<dbReference type="Proteomes" id="UP000067626">
    <property type="component" value="Chromosome"/>
</dbReference>
<dbReference type="InterPro" id="IPR016036">
    <property type="entry name" value="Malonyl_transacylase_ACP-bd"/>
</dbReference>
<dbReference type="InterPro" id="IPR020841">
    <property type="entry name" value="PKS_Beta-ketoAc_synthase_dom"/>
</dbReference>
<dbReference type="GO" id="GO:0031177">
    <property type="term" value="F:phosphopantetheine binding"/>
    <property type="evidence" value="ECO:0007669"/>
    <property type="project" value="InterPro"/>
</dbReference>
<dbReference type="Gene3D" id="3.30.70.3290">
    <property type="match status" value="1"/>
</dbReference>
<organism evidence="14">
    <name type="scientific">Chondromyces crocatus</name>
    <dbReference type="NCBI Taxonomy" id="52"/>
    <lineage>
        <taxon>Bacteria</taxon>
        <taxon>Pseudomonadati</taxon>
        <taxon>Myxococcota</taxon>
        <taxon>Polyangia</taxon>
        <taxon>Polyangiales</taxon>
        <taxon>Polyangiaceae</taxon>
        <taxon>Chondromyces</taxon>
    </lineage>
</organism>
<keyword evidence="15" id="KW-1185">Reference proteome</keyword>
<dbReference type="InterPro" id="IPR010071">
    <property type="entry name" value="AA_adenyl_dom"/>
</dbReference>
<dbReference type="InterPro" id="IPR013968">
    <property type="entry name" value="PKS_KR"/>
</dbReference>
<dbReference type="FunFam" id="3.40.50.980:FF:000001">
    <property type="entry name" value="Non-ribosomal peptide synthetase"/>
    <property type="match status" value="1"/>
</dbReference>
<keyword evidence="5" id="KW-0677">Repeat</keyword>
<dbReference type="InterPro" id="IPR006162">
    <property type="entry name" value="Ppantetheine_attach_site"/>
</dbReference>
<dbReference type="CDD" id="cd02440">
    <property type="entry name" value="AdoMet_MTases"/>
    <property type="match status" value="1"/>
</dbReference>
<dbReference type="GO" id="GO:0006633">
    <property type="term" value="P:fatty acid biosynthetic process"/>
    <property type="evidence" value="ECO:0007669"/>
    <property type="project" value="TreeGrafter"/>
</dbReference>
<dbReference type="Gene3D" id="3.40.366.10">
    <property type="entry name" value="Malonyl-Coenzyme A Acyl Carrier Protein, domain 2"/>
    <property type="match status" value="1"/>
</dbReference>
<dbReference type="CDD" id="cd19531">
    <property type="entry name" value="LCL_NRPS-like"/>
    <property type="match status" value="1"/>
</dbReference>
<dbReference type="FunFam" id="1.10.1200.10:FF:000016">
    <property type="entry name" value="Non-ribosomal peptide synthase"/>
    <property type="match status" value="1"/>
</dbReference>
<dbReference type="Gene3D" id="1.10.10.1830">
    <property type="entry name" value="Non-ribosomal peptide synthase, adenylation domain"/>
    <property type="match status" value="1"/>
</dbReference>
<dbReference type="InterPro" id="IPR020845">
    <property type="entry name" value="AMP-binding_CS"/>
</dbReference>
<comment type="cofactor">
    <cofactor evidence="1">
        <name>pantetheine 4'-phosphate</name>
        <dbReference type="ChEBI" id="CHEBI:47942"/>
    </cofactor>
</comment>
<dbReference type="RefSeq" id="WP_050433124.1">
    <property type="nucleotide sequence ID" value="NZ_CP012159.1"/>
</dbReference>
<proteinExistence type="inferred from homology"/>
<sequence length="3127" mass="337656">MRIDELMAKLAALGVSLWVDDGKLRFRAPAGTLNPELKAQLGAHKEAILARLAATTEGQEHPLSHGQRALWFLHQSAPQSTAYNVVFAARVRSRLDAGSLRAAAQALSERHPNLRSVFVEEAGQLVQRAAPAGDIAFAEVDASSWTEEALQARLEELARRPFHLERGPLFQVHVFQRGEEHVLLLLVHHIAIDFWSTLVVLDELGMLYEAAGNRAALPPPSAPYAEVVRREDALVRGEEGARCLRYWQDALGEEPLPLDLPLDRPRPPSPSYRGDVHAFAIEPDLTQRLRAVARAQGVTLNTLLLTAFQILLGRSAGTPRVWVGSLTSGRGAADVAGTVGYCVNPVVMTADFSDDPPFSRALERAHESALGAYEHQGYPFPLLVEKLHRSREPGRSPFFQAMFVLQQPHRLPAALPFVLGVGGARMQLGGLDLESIPLRHGAARFDLDLMMVAEGEKLAGYLIHNVDLFDAETARRMMDHLQALLEDATQRPERRISELSLLGAAERNRLLEGFNAPRVIVENEGTFPALFEAQVARTPERVAASCCDETWTYAELDRRSSRIAHQLRALGAGPGARVGIFLERSLQMLAATIGVMKSGAAYVPLDPSFPDERLAFMRQDAELRALITEQTLAARPCVAAEGLPLLLLDKDDARIVEETPQREGMVVPALSDVAYVLYTSGSTGRPKGVQIQHHALTNFLGSMRKEPGIRHDDVLLAVTTLSFDIAGLELYLPLLAGARVDIARREDVSDGARLAARMAEVSATLLQATPSTFRMLLESGWQGQPALTALCGGEALPRDLADRLLARVGTLWNMYGPTETTIWSMVARVEQSGGPIVLGRPIAQTQVYVLDRHLQPVPVGVPGELYLGGAGLALGYLGRPALTAEKFVPDPFSLESGARLYRTGDRVRFLREDAIEFLGRVDHQVKLRGFRMELGEIEAALRQHPAVREAVVVARALQTDDTRLFAYVTVDPIALSTEEIKVEQIAQWQSVWGEIYQKGAAEAPPDPERDTSGWNSSYTGQPIPAPEMTAWVDGTAQDILRLKPRRVLEIGSGSGLVLFRIAPSCEQYLGTDFSAAALELLRQRVEKRGLPQVSLHQRSADDFTGVEPQSFDLVILNSVAQYFPSAQYLRTVLEGAVAAVRPGGAVFIGDVRSLPLLEAFHASIQIFKAPADLSRANLTQRVRKAVTQDEELVLDPAFFHDLRHALPRVSWVDITPRRGRQHNELTRFRYQAVLHVEAPAPTPLGAPTPWSESWTLEAVRRHLTQQTPAAWGLASVRNARLAEEEQALRWIEGGGPDAVSTFRAAAATQRPPALDPADLWQLAAELGYEVRFGWAQHGADGRYDAVFFRDGMERAASPSDPALLEAADPTRALTNSPLLARLTRRLGPELRSFLQERLPEYMVPSTVTPLEALPLTPNGKIDRRALPDPEGLRPELRVAYEAPRTDVEKLVAGVWRDVLQIEKVGLHDSFFDLGGHSLLLTQVRTRLKELLRRDVPITGLFRHPTIATLAHYLTEPSRTSTGPSARASTRRSRRVTNAGAPEGIAIIGMSGRFPGAPDLDIFWQNLRDGIESIAFFSPEELEAMGADPAIVRGPSYVRAASTIEGIDQFDAALFGYSPYEAALMDPQHRLFLECAWEALETAGYSPRTRAGARVGVYAGLAPNSYLPFAHLLGNFPPEALARFVAGSADFLATRVSYKLNLRGPSLTLQAACSTSLVATHLACQALRAGECDTALAGGVSIKVSQVPGYFYQEGGISSPDGHCRAFDARGRGTLFGNGVGVIVLKRLADAIEDGDMIRAVLKGTAVNNDGAAKVGFTAPSIDSQADVIATALELAGVDPETIDYVEAHGTGTPLGDPIEVAALRQVFGARARPCALGSVKSNIGHLDAAAGVASLIKTVLAVEHGQIPPSLHFETPNPELDLAQGPFRVNAALTDWPAGVAPRRAGVSAFGFGGTNAHVVLEEAPSAPPRPAGPERPLHLFTFSAHTPEVLDQLARRVSAHLGAAPPSALGDLCFTANAGRAHLDHRVAIVAGSHEELRERLGAFRRGEPTPGVHHGAVEHGSPPRLAFLFTGQGAQHVGMGLRLYETQPVFREAMDRCDALLRDHLDRPLLSVLYPSGHATARASRSDDDEPPQLIDETAYAQPALFAVGFALATLWRTFGIEPHVVMGHSVGELTAACVAGACSLEDGLRLVAERGRLMQSLPGDGDMAAVFAGEARVAEAIASMASRVSIAAVNGPGETVLSGERAAVRQVLERLAAEGIRARHLRVSHAFHSPRMDSILDPLEAAAAQLSLHAPQIELISNLTGQPLGALSATYVRHHARAPVRFWDGLQALDARGVDVLLEIGPQPTLIGIAERAQPAHAALRLPSLRKGQDDWQVLLNSLGALHARGADVDWDAFDRGYARRRVPLPTYPFERRRHWIDEPDRAAASAPPSIVERVDLPSVELSSTGPVTQRAVGALKLDWLHETVWREHHPSADPTSIRAPARWLLLADEGGVGEALATRLRARGSHVVIARRGAQCSEESPGLWTVAPDRPEDLVELLTRAFPAGSGGPGAVVYLWTLDAPALSGPDATPEAAEPLTCGSLLLLTQTLARHDLGPRLWLVTRGAQPVEAGAPVAAQQAPALGIGWTLALEHRTLWGGAIDLDPRAPDGEIEALCDALCAPGGEDRIALRSTPDRGLRRWFPRLVPRAFDSVPAWRPQRGSTYLVTGGLGGLGLRLARWLVERGARSLVLMGRSAPSPAASEILSTLRERGAHVEIAQGDVARAEDVTCTLSIIAHHASPLGGVFHAAGVLDDGMLVGQDPARFHRVLAPKVQGAWNLHVATRDLPLDSFVLFSSGASLLGSAGQSSYAAANAFLDALAHQRRAEDLPALSVHWGPWAEAGMAASLTQQDLERWADRGVGLIPPAEGLALLGELLGGAPPEVAVLPMDWNKASETFGRTGRLLSELTRAPASRRVAAPVKMRSWLDPLPLDERHDALLTHLQRRIADLLHLDGGTLPEANQGLFGMGLDSMMTLELRSRLELEASQPMPATLLFTYPTIDALTRYLLGELYSAPLVATSIPSPPPASPPPNTPVVATLFSTASSSPDDAQESALHDLSESELAQLLDDELASILGNPSGS</sequence>
<dbReference type="GO" id="GO:0071770">
    <property type="term" value="P:DIM/DIP cell wall layer assembly"/>
    <property type="evidence" value="ECO:0007669"/>
    <property type="project" value="TreeGrafter"/>
</dbReference>
<keyword evidence="2" id="KW-0596">Phosphopantetheine</keyword>
<evidence type="ECO:0000256" key="5">
    <source>
        <dbReference type="ARBA" id="ARBA00022737"/>
    </source>
</evidence>
<dbReference type="GO" id="GO:0005737">
    <property type="term" value="C:cytoplasm"/>
    <property type="evidence" value="ECO:0007669"/>
    <property type="project" value="TreeGrafter"/>
</dbReference>
<dbReference type="InterPro" id="IPR000873">
    <property type="entry name" value="AMP-dep_synth/lig_dom"/>
</dbReference>
<evidence type="ECO:0000256" key="10">
    <source>
        <dbReference type="SAM" id="MobiDB-lite"/>
    </source>
</evidence>
<dbReference type="SUPFAM" id="SSF52151">
    <property type="entry name" value="FabD/lysophospholipase-like"/>
    <property type="match status" value="1"/>
</dbReference>
<dbReference type="InterPro" id="IPR057326">
    <property type="entry name" value="KR_dom"/>
</dbReference>
<dbReference type="SMART" id="SM00822">
    <property type="entry name" value="PKS_KR"/>
    <property type="match status" value="1"/>
</dbReference>
<dbReference type="InterPro" id="IPR036736">
    <property type="entry name" value="ACP-like_sf"/>
</dbReference>
<dbReference type="Gene3D" id="2.30.38.10">
    <property type="entry name" value="Luciferase, Domain 3"/>
    <property type="match status" value="1"/>
</dbReference>
<dbReference type="SUPFAM" id="SSF55048">
    <property type="entry name" value="Probable ACP-binding domain of malonyl-CoA ACP transacylase"/>
    <property type="match status" value="1"/>
</dbReference>
<dbReference type="InterPro" id="IPR014043">
    <property type="entry name" value="Acyl_transferase_dom"/>
</dbReference>
<feature type="domain" description="Carrier" evidence="11">
    <location>
        <begin position="1442"/>
        <end position="1517"/>
    </location>
</feature>
<evidence type="ECO:0000256" key="7">
    <source>
        <dbReference type="ARBA" id="ARBA00023098"/>
    </source>
</evidence>
<evidence type="ECO:0000313" key="14">
    <source>
        <dbReference type="EMBL" id="CAQ18839.1"/>
    </source>
</evidence>
<dbReference type="CDD" id="cd08955">
    <property type="entry name" value="KR_2_FAS_SDR_x"/>
    <property type="match status" value="1"/>
</dbReference>
<dbReference type="KEGG" id="ccro:CMC5_054940"/>
<dbReference type="InterPro" id="IPR001227">
    <property type="entry name" value="Ac_transferase_dom_sf"/>
</dbReference>
<dbReference type="InterPro" id="IPR014030">
    <property type="entry name" value="Ketoacyl_synth_N"/>
</dbReference>
<dbReference type="InterPro" id="IPR016035">
    <property type="entry name" value="Acyl_Trfase/lysoPLipase"/>
</dbReference>
<feature type="compositionally biased region" description="Pro residues" evidence="10">
    <location>
        <begin position="3069"/>
        <end position="3079"/>
    </location>
</feature>
<dbReference type="Gene3D" id="3.40.50.720">
    <property type="entry name" value="NAD(P)-binding Rossmann-like Domain"/>
    <property type="match status" value="1"/>
</dbReference>
<name>B1GYG6_CHOCO</name>
<evidence type="ECO:0000256" key="2">
    <source>
        <dbReference type="ARBA" id="ARBA00022450"/>
    </source>
</evidence>